<feature type="transmembrane region" description="Helical" evidence="1">
    <location>
        <begin position="78"/>
        <end position="100"/>
    </location>
</feature>
<evidence type="ECO:0008006" key="4">
    <source>
        <dbReference type="Google" id="ProtNLM"/>
    </source>
</evidence>
<comment type="caution">
    <text evidence="2">The sequence shown here is derived from an EMBL/GenBank/DDBJ whole genome shotgun (WGS) entry which is preliminary data.</text>
</comment>
<gene>
    <name evidence="2" type="ORF">NZ47_13645</name>
</gene>
<dbReference type="AlphaFoldDB" id="A0A0B2JHI0"/>
<keyword evidence="1" id="KW-1133">Transmembrane helix</keyword>
<keyword evidence="3" id="KW-1185">Reference proteome</keyword>
<protein>
    <recommendedName>
        <fullName evidence="4">Zinc-ribbon domain-containing protein</fullName>
    </recommendedName>
</protein>
<organism evidence="2 3">
    <name type="scientific">Anaerovibrio lipolyticus</name>
    <dbReference type="NCBI Taxonomy" id="82374"/>
    <lineage>
        <taxon>Bacteria</taxon>
        <taxon>Bacillati</taxon>
        <taxon>Bacillota</taxon>
        <taxon>Negativicutes</taxon>
        <taxon>Selenomonadales</taxon>
        <taxon>Selenomonadaceae</taxon>
        <taxon>Anaerovibrio</taxon>
    </lineage>
</organism>
<dbReference type="STRING" id="82374.NZ47_13645"/>
<reference evidence="2 3" key="1">
    <citation type="journal article" date="2013" name="PLoS ONE">
        <title>Identification and characterization of three novel lipases belonging to families II and V from Anaerovibrio lipolyticus 5ST.</title>
        <authorList>
            <person name="Prive F."/>
            <person name="Kaderbhai N.N."/>
            <person name="Girdwood S."/>
            <person name="Worgan H.J."/>
            <person name="Pinloche E."/>
            <person name="Scollan N.D."/>
            <person name="Huws S.A."/>
            <person name="Newbold C.J."/>
        </authorList>
    </citation>
    <scope>NUCLEOTIDE SEQUENCE [LARGE SCALE GENOMIC DNA]</scope>
    <source>
        <strain evidence="2 3">5S</strain>
    </source>
</reference>
<name>A0A0B2JHI0_9FIRM</name>
<keyword evidence="1" id="KW-0472">Membrane</keyword>
<accession>A0A0B2JHI0</accession>
<dbReference type="EMBL" id="JSCE01000251">
    <property type="protein sequence ID" value="KHM47264.1"/>
    <property type="molecule type" value="Genomic_DNA"/>
</dbReference>
<dbReference type="Proteomes" id="UP000030993">
    <property type="component" value="Unassembled WGS sequence"/>
</dbReference>
<sequence>MSKICTKCGKSFADSFNFCESCGSPLVELIDNPPPSENQSSLQSVSPEAVEQDVRNPMVVLFVIGFLIYWGGYSLSHYIGGSIASIVFAILMFILLGVPIFSGMKTFLQPKIGKFSAFGISLTIIYVFLWKEYPWLIVFEMLEKFIYPTKFIISEIIRMLCFVPTALLWAFCVNISMQNAKNSQY</sequence>
<evidence type="ECO:0000256" key="1">
    <source>
        <dbReference type="SAM" id="Phobius"/>
    </source>
</evidence>
<feature type="transmembrane region" description="Helical" evidence="1">
    <location>
        <begin position="112"/>
        <end position="131"/>
    </location>
</feature>
<dbReference type="RefSeq" id="WP_039212160.1">
    <property type="nucleotide sequence ID" value="NZ_JSCE01000251.1"/>
</dbReference>
<feature type="transmembrane region" description="Helical" evidence="1">
    <location>
        <begin position="151"/>
        <end position="175"/>
    </location>
</feature>
<feature type="transmembrane region" description="Helical" evidence="1">
    <location>
        <begin position="54"/>
        <end position="72"/>
    </location>
</feature>
<evidence type="ECO:0000313" key="2">
    <source>
        <dbReference type="EMBL" id="KHM47264.1"/>
    </source>
</evidence>
<evidence type="ECO:0000313" key="3">
    <source>
        <dbReference type="Proteomes" id="UP000030993"/>
    </source>
</evidence>
<proteinExistence type="predicted"/>
<keyword evidence="1" id="KW-0812">Transmembrane</keyword>